<evidence type="ECO:0000313" key="3">
    <source>
        <dbReference type="Proteomes" id="UP001595967"/>
    </source>
</evidence>
<accession>A0ABV9H0Q7</accession>
<dbReference type="PIRSF" id="PIRSF029208">
    <property type="entry name" value="Phage_tail_GPU"/>
    <property type="match status" value="1"/>
</dbReference>
<comment type="caution">
    <text evidence="2">The sequence shown here is derived from an EMBL/GenBank/DDBJ whole genome shotgun (WGS) entry which is preliminary data.</text>
</comment>
<organism evidence="2 3">
    <name type="scientific">Comamonas nitrativorans</name>
    <dbReference type="NCBI Taxonomy" id="108437"/>
    <lineage>
        <taxon>Bacteria</taxon>
        <taxon>Pseudomonadati</taxon>
        <taxon>Pseudomonadota</taxon>
        <taxon>Betaproteobacteria</taxon>
        <taxon>Burkholderiales</taxon>
        <taxon>Comamonadaceae</taxon>
        <taxon>Comamonas</taxon>
    </lineage>
</organism>
<evidence type="ECO:0000256" key="1">
    <source>
        <dbReference type="SAM" id="MobiDB-lite"/>
    </source>
</evidence>
<reference evidence="3" key="1">
    <citation type="journal article" date="2019" name="Int. J. Syst. Evol. Microbiol.">
        <title>The Global Catalogue of Microorganisms (GCM) 10K type strain sequencing project: providing services to taxonomists for standard genome sequencing and annotation.</title>
        <authorList>
            <consortium name="The Broad Institute Genomics Platform"/>
            <consortium name="The Broad Institute Genome Sequencing Center for Infectious Disease"/>
            <person name="Wu L."/>
            <person name="Ma J."/>
        </authorList>
    </citation>
    <scope>NUCLEOTIDE SEQUENCE [LARGE SCALE GENOMIC DNA]</scope>
    <source>
        <strain evidence="3">JCM 11650</strain>
    </source>
</reference>
<sequence length="157" mass="16828">MNDDDEQLHGSILLALGQFVFELGTLAYQDFKRSNDWRHASNSRVGARPAYQFVGVGDDSISLSGWVAPGQVGSYPSIAALRAMGDSGQAFALVGGTGEVFGQYVIKQLEETGTFHDKRGRPGRVDFSLQLTRVDDNAGGDKVTVDDGGQYVAPGEE</sequence>
<dbReference type="RefSeq" id="WP_377726979.1">
    <property type="nucleotide sequence ID" value="NZ_JBHSEW010000011.1"/>
</dbReference>
<feature type="region of interest" description="Disordered" evidence="1">
    <location>
        <begin position="138"/>
        <end position="157"/>
    </location>
</feature>
<dbReference type="Pfam" id="PF06995">
    <property type="entry name" value="Phage_P2_GpU"/>
    <property type="match status" value="1"/>
</dbReference>
<evidence type="ECO:0000313" key="2">
    <source>
        <dbReference type="EMBL" id="MFC4623085.1"/>
    </source>
</evidence>
<protein>
    <submittedName>
        <fullName evidence="2">Phage tail protein</fullName>
    </submittedName>
</protein>
<dbReference type="EMBL" id="JBHSEW010000011">
    <property type="protein sequence ID" value="MFC4623085.1"/>
    <property type="molecule type" value="Genomic_DNA"/>
</dbReference>
<dbReference type="Proteomes" id="UP001595967">
    <property type="component" value="Unassembled WGS sequence"/>
</dbReference>
<keyword evidence="3" id="KW-1185">Reference proteome</keyword>
<proteinExistence type="predicted"/>
<gene>
    <name evidence="2" type="ORF">ACFO3A_12780</name>
</gene>
<dbReference type="InterPro" id="IPR009734">
    <property type="entry name" value="Myoviridae_GpU"/>
</dbReference>
<name>A0ABV9H0Q7_9BURK</name>
<dbReference type="InterPro" id="IPR016912">
    <property type="entry name" value="Phage_P2_GpU"/>
</dbReference>